<dbReference type="Proteomes" id="UP001234297">
    <property type="component" value="Chromosome 7"/>
</dbReference>
<protein>
    <submittedName>
        <fullName evidence="1">Uncharacterized protein</fullName>
    </submittedName>
</protein>
<accession>A0ACC2LBV0</accession>
<organism evidence="1 2">
    <name type="scientific">Persea americana</name>
    <name type="common">Avocado</name>
    <dbReference type="NCBI Taxonomy" id="3435"/>
    <lineage>
        <taxon>Eukaryota</taxon>
        <taxon>Viridiplantae</taxon>
        <taxon>Streptophyta</taxon>
        <taxon>Embryophyta</taxon>
        <taxon>Tracheophyta</taxon>
        <taxon>Spermatophyta</taxon>
        <taxon>Magnoliopsida</taxon>
        <taxon>Magnoliidae</taxon>
        <taxon>Laurales</taxon>
        <taxon>Lauraceae</taxon>
        <taxon>Persea</taxon>
    </lineage>
</organism>
<gene>
    <name evidence="1" type="ORF">MRB53_024140</name>
</gene>
<sequence>MQEEANRLICEMGHIQQDLDAKKEEADGLRLKVDELWVNNKEAREEMWLLRMECFLIKKEKMEMEGSFESMRENRDLLQRTLRQSTK</sequence>
<proteinExistence type="predicted"/>
<comment type="caution">
    <text evidence="1">The sequence shown here is derived from an EMBL/GenBank/DDBJ whole genome shotgun (WGS) entry which is preliminary data.</text>
</comment>
<reference evidence="1 2" key="1">
    <citation type="journal article" date="2022" name="Hortic Res">
        <title>A haplotype resolved chromosomal level avocado genome allows analysis of novel avocado genes.</title>
        <authorList>
            <person name="Nath O."/>
            <person name="Fletcher S.J."/>
            <person name="Hayward A."/>
            <person name="Shaw L.M."/>
            <person name="Masouleh A.K."/>
            <person name="Furtado A."/>
            <person name="Henry R.J."/>
            <person name="Mitter N."/>
        </authorList>
    </citation>
    <scope>NUCLEOTIDE SEQUENCE [LARGE SCALE GENOMIC DNA]</scope>
    <source>
        <strain evidence="2">cv. Hass</strain>
    </source>
</reference>
<keyword evidence="2" id="KW-1185">Reference proteome</keyword>
<evidence type="ECO:0000313" key="2">
    <source>
        <dbReference type="Proteomes" id="UP001234297"/>
    </source>
</evidence>
<dbReference type="EMBL" id="CM056815">
    <property type="protein sequence ID" value="KAJ8630817.1"/>
    <property type="molecule type" value="Genomic_DNA"/>
</dbReference>
<name>A0ACC2LBV0_PERAE</name>
<evidence type="ECO:0000313" key="1">
    <source>
        <dbReference type="EMBL" id="KAJ8630817.1"/>
    </source>
</evidence>